<name>A0A937G464_9BACT</name>
<keyword evidence="3" id="KW-1185">Reference proteome</keyword>
<evidence type="ECO:0000313" key="3">
    <source>
        <dbReference type="Proteomes" id="UP000614216"/>
    </source>
</evidence>
<proteinExistence type="predicted"/>
<evidence type="ECO:0000313" key="2">
    <source>
        <dbReference type="EMBL" id="MBL6449991.1"/>
    </source>
</evidence>
<dbReference type="Gene3D" id="2.40.160.20">
    <property type="match status" value="1"/>
</dbReference>
<evidence type="ECO:0000259" key="1">
    <source>
        <dbReference type="Pfam" id="PF13568"/>
    </source>
</evidence>
<dbReference type="SUPFAM" id="SSF56925">
    <property type="entry name" value="OMPA-like"/>
    <property type="match status" value="1"/>
</dbReference>
<gene>
    <name evidence="2" type="ORF">JMN32_27000</name>
</gene>
<comment type="caution">
    <text evidence="2">The sequence shown here is derived from an EMBL/GenBank/DDBJ whole genome shotgun (WGS) entry which is preliminary data.</text>
</comment>
<dbReference type="InterPro" id="IPR025665">
    <property type="entry name" value="Beta-barrel_OMP_2"/>
</dbReference>
<organism evidence="2 3">
    <name type="scientific">Fulvivirga marina</name>
    <dbReference type="NCBI Taxonomy" id="2494733"/>
    <lineage>
        <taxon>Bacteria</taxon>
        <taxon>Pseudomonadati</taxon>
        <taxon>Bacteroidota</taxon>
        <taxon>Cytophagia</taxon>
        <taxon>Cytophagales</taxon>
        <taxon>Fulvivirgaceae</taxon>
        <taxon>Fulvivirga</taxon>
    </lineage>
</organism>
<reference evidence="2" key="1">
    <citation type="submission" date="2021-01" db="EMBL/GenBank/DDBJ databases">
        <title>Fulvivirga kasyanovii gen. nov., sp nov., a novel member of the phylum Bacteroidetes isolated from seawater in a mussel farm.</title>
        <authorList>
            <person name="Zhao L.-H."/>
            <person name="Wang Z.-J."/>
        </authorList>
    </citation>
    <scope>NUCLEOTIDE SEQUENCE</scope>
    <source>
        <strain evidence="2">29W222</strain>
    </source>
</reference>
<feature type="domain" description="Outer membrane protein beta-barrel" evidence="1">
    <location>
        <begin position="128"/>
        <end position="306"/>
    </location>
</feature>
<dbReference type="InterPro" id="IPR011250">
    <property type="entry name" value="OMP/PagP_B-barrel"/>
</dbReference>
<accession>A0A937G464</accession>
<dbReference type="Pfam" id="PF13568">
    <property type="entry name" value="OMP_b-brl_2"/>
    <property type="match status" value="1"/>
</dbReference>
<dbReference type="EMBL" id="JAEUGD010000068">
    <property type="protein sequence ID" value="MBL6449991.1"/>
    <property type="molecule type" value="Genomic_DNA"/>
</dbReference>
<dbReference type="Proteomes" id="UP000614216">
    <property type="component" value="Unassembled WGS sequence"/>
</dbReference>
<protein>
    <submittedName>
        <fullName evidence="2">PorT family protein</fullName>
    </submittedName>
</protein>
<sequence>MFGRVLFTTFLFYTFISIGQLAYSQSCGETLNIARESFNAGHLYEIPSILKPCLDNGFNKDQRIEAYWLLTRTYLFIDDPISAEDSYLKLLKQDPEYIIDPERDPIDVVYLSRKFKTTPIFVLYAKIGSNLSTVDVIHNYGVDNTSTSAEKYKGKLGFQFGAGGEINANDNISLGLELNFFQRNYTYSNILFNSDNQTFQENRTGIDIPLFLKYRWDFVKIRPYVYAGVGLNYLLSAKGTVKLIDRVGSDEEDLTEIPVTGPEVDLKPIRKKINKFAHFGAGVNYRFGYNYLVVDLRYTAGLSNIITEDEQYSNSALLYKYGFVDDDKRLNNFSFSVGFVKPLYKARKIKKASVKGFFSRIF</sequence>
<dbReference type="RefSeq" id="WP_202859535.1">
    <property type="nucleotide sequence ID" value="NZ_JAEUGD010000068.1"/>
</dbReference>
<dbReference type="AlphaFoldDB" id="A0A937G464"/>